<name>A0A1Q9ENL3_SYMMI</name>
<dbReference type="AlphaFoldDB" id="A0A1Q9ENL3"/>
<dbReference type="Proteomes" id="UP000186817">
    <property type="component" value="Unassembled WGS sequence"/>
</dbReference>
<protein>
    <recommendedName>
        <fullName evidence="1">CFAP61 dimerisation domain-containing protein</fullName>
    </recommendedName>
</protein>
<evidence type="ECO:0000313" key="3">
    <source>
        <dbReference type="Proteomes" id="UP000186817"/>
    </source>
</evidence>
<dbReference type="InterPro" id="IPR056299">
    <property type="entry name" value="CFAP61_dimer"/>
</dbReference>
<dbReference type="OrthoDB" id="382863at2759"/>
<comment type="caution">
    <text evidence="2">The sequence shown here is derived from an EMBL/GenBank/DDBJ whole genome shotgun (WGS) entry which is preliminary data.</text>
</comment>
<reference evidence="2 3" key="1">
    <citation type="submission" date="2016-02" db="EMBL/GenBank/DDBJ databases">
        <title>Genome analysis of coral dinoflagellate symbionts highlights evolutionary adaptations to a symbiotic lifestyle.</title>
        <authorList>
            <person name="Aranda M."/>
            <person name="Li Y."/>
            <person name="Liew Y.J."/>
            <person name="Baumgarten S."/>
            <person name="Simakov O."/>
            <person name="Wilson M."/>
            <person name="Piel J."/>
            <person name="Ashoor H."/>
            <person name="Bougouffa S."/>
            <person name="Bajic V.B."/>
            <person name="Ryu T."/>
            <person name="Ravasi T."/>
            <person name="Bayer T."/>
            <person name="Micklem G."/>
            <person name="Kim H."/>
            <person name="Bhak J."/>
            <person name="Lajeunesse T.C."/>
            <person name="Voolstra C.R."/>
        </authorList>
    </citation>
    <scope>NUCLEOTIDE SEQUENCE [LARGE SCALE GENOMIC DNA]</scope>
    <source>
        <strain evidence="2 3">CCMP2467</strain>
    </source>
</reference>
<dbReference type="InterPro" id="IPR038884">
    <property type="entry name" value="CFAP61"/>
</dbReference>
<proteinExistence type="predicted"/>
<organism evidence="2 3">
    <name type="scientific">Symbiodinium microadriaticum</name>
    <name type="common">Dinoflagellate</name>
    <name type="synonym">Zooxanthella microadriatica</name>
    <dbReference type="NCBI Taxonomy" id="2951"/>
    <lineage>
        <taxon>Eukaryota</taxon>
        <taxon>Sar</taxon>
        <taxon>Alveolata</taxon>
        <taxon>Dinophyceae</taxon>
        <taxon>Suessiales</taxon>
        <taxon>Symbiodiniaceae</taxon>
        <taxon>Symbiodinium</taxon>
    </lineage>
</organism>
<dbReference type="EMBL" id="LSRX01000105">
    <property type="protein sequence ID" value="OLQ09036.1"/>
    <property type="molecule type" value="Genomic_DNA"/>
</dbReference>
<gene>
    <name evidence="2" type="ORF">AK812_SmicGene7406</name>
</gene>
<accession>A0A1Q9ENL3</accession>
<dbReference type="PANTHER" id="PTHR21178:SF8">
    <property type="entry name" value="CILIA- AND FLAGELLA-ASSOCIATED PROTEIN 61"/>
    <property type="match status" value="1"/>
</dbReference>
<evidence type="ECO:0000313" key="2">
    <source>
        <dbReference type="EMBL" id="OLQ09036.1"/>
    </source>
</evidence>
<dbReference type="Pfam" id="PF23150">
    <property type="entry name" value="CFAP61_dimer"/>
    <property type="match status" value="1"/>
</dbReference>
<sequence length="304" mass="33164">MEFSPYNLKHPKKADREGRLYLKRAKAVEMLFSIIEAIAVVTDTLDLSNGKGRLTLDSCGKVDSITYLGGEALQVESLWSQGLALAAGATAGLVGLSETFLNHLYQRDDDIPDIVEFLADEWATALFHDRFMDFCRLDTTARGSESSTGIICPSGHQIKLEMLTSEEVKQIFNSALENVNLKDGLSRKLLAEIRQKLPKDSVKAIQDVFPGLAMGSAPSLVPGAWAGMLGGHRAKMTALHALRHRLRSSVLIFIASPSRDATAALEVSHLRSIAPALAYVKVPRKCVSDVKMRQESPAASCMLK</sequence>
<keyword evidence="3" id="KW-1185">Reference proteome</keyword>
<dbReference type="PANTHER" id="PTHR21178">
    <property type="entry name" value="CILIA- AND FLAGELLA-ASSOCIATED PROTEIN 61"/>
    <property type="match status" value="1"/>
</dbReference>
<evidence type="ECO:0000259" key="1">
    <source>
        <dbReference type="Pfam" id="PF23150"/>
    </source>
</evidence>
<feature type="domain" description="CFAP61 dimerisation" evidence="1">
    <location>
        <begin position="42"/>
        <end position="126"/>
    </location>
</feature>